<proteinExistence type="predicted"/>
<dbReference type="AlphaFoldDB" id="A0A2N5SJE2"/>
<evidence type="ECO:0000313" key="2">
    <source>
        <dbReference type="EMBL" id="PLW44443.1"/>
    </source>
</evidence>
<accession>A0A2N5SJE2</accession>
<organism evidence="1 3">
    <name type="scientific">Puccinia coronata f. sp. avenae</name>
    <dbReference type="NCBI Taxonomy" id="200324"/>
    <lineage>
        <taxon>Eukaryota</taxon>
        <taxon>Fungi</taxon>
        <taxon>Dikarya</taxon>
        <taxon>Basidiomycota</taxon>
        <taxon>Pucciniomycotina</taxon>
        <taxon>Pucciniomycetes</taxon>
        <taxon>Pucciniales</taxon>
        <taxon>Pucciniaceae</taxon>
        <taxon>Puccinia</taxon>
    </lineage>
</organism>
<protein>
    <submittedName>
        <fullName evidence="1">Uncharacterized protein</fullName>
    </submittedName>
</protein>
<sequence length="94" mass="10655">MERKTIRISRFKRFNKTDQKSNRESVTHIDYGGPWPMGQRLLSWQNTAGTPCASSLPRAASFSDRAINLTTLVDRAKLPSPSQVCQTQFITLRS</sequence>
<dbReference type="EMBL" id="PGCJ01000952">
    <property type="protein sequence ID" value="PLW13367.1"/>
    <property type="molecule type" value="Genomic_DNA"/>
</dbReference>
<name>A0A2N5SJE2_9BASI</name>
<dbReference type="Proteomes" id="UP000235388">
    <property type="component" value="Unassembled WGS sequence"/>
</dbReference>
<reference evidence="1 3" key="1">
    <citation type="submission" date="2017-11" db="EMBL/GenBank/DDBJ databases">
        <title>De novo assembly and phasing of dikaryotic genomes from two isolates of Puccinia coronata f. sp. avenae, the causal agent of oat crown rust.</title>
        <authorList>
            <person name="Miller M.E."/>
            <person name="Zhang Y."/>
            <person name="Omidvar V."/>
            <person name="Sperschneider J."/>
            <person name="Schwessinger B."/>
            <person name="Raley C."/>
            <person name="Palmer J.M."/>
            <person name="Garnica D."/>
            <person name="Upadhyaya N."/>
            <person name="Rathjen J."/>
            <person name="Taylor J.M."/>
            <person name="Park R.F."/>
            <person name="Dodds P.N."/>
            <person name="Hirsch C.D."/>
            <person name="Kianian S.F."/>
            <person name="Figueroa M."/>
        </authorList>
    </citation>
    <scope>NUCLEOTIDE SEQUENCE [LARGE SCALE GENOMIC DNA]</scope>
    <source>
        <strain evidence="1">12NC29</strain>
    </source>
</reference>
<evidence type="ECO:0000313" key="3">
    <source>
        <dbReference type="Proteomes" id="UP000235388"/>
    </source>
</evidence>
<keyword evidence="3" id="KW-1185">Reference proteome</keyword>
<comment type="caution">
    <text evidence="1">The sequence shown here is derived from an EMBL/GenBank/DDBJ whole genome shotgun (WGS) entry which is preliminary data.</text>
</comment>
<gene>
    <name evidence="2" type="ORF">PCANC_06215</name>
    <name evidence="1" type="ORF">PCANC_17973</name>
</gene>
<evidence type="ECO:0000313" key="1">
    <source>
        <dbReference type="EMBL" id="PLW13367.1"/>
    </source>
</evidence>
<dbReference type="EMBL" id="PGCJ01000137">
    <property type="protein sequence ID" value="PLW44443.1"/>
    <property type="molecule type" value="Genomic_DNA"/>
</dbReference>